<evidence type="ECO:0000313" key="1">
    <source>
        <dbReference type="EMBL" id="THU92234.1"/>
    </source>
</evidence>
<proteinExistence type="predicted"/>
<gene>
    <name evidence="1" type="ORF">K435DRAFT_967757</name>
</gene>
<dbReference type="AlphaFoldDB" id="A0A4S8LS26"/>
<sequence>MSKVHVNNAKHGGAVDVHQHPALKQITDFKVGAGFTTVKTLAVGEGDYTHEGVGHVVIKPQLYPQVACHVIFHDDKSQISNKTPFGEIHLIVDQTYNSFSIENQHEGDLHIKFTPPLKESLKESDTGYLGSFNGAETVKKGNVQQYRGEGHYVLRSTLDSDPANICAIDFIKDKIYMTNGTPVGEIGIALQKA</sequence>
<reference evidence="1 2" key="1">
    <citation type="journal article" date="2019" name="Nat. Ecol. Evol.">
        <title>Megaphylogeny resolves global patterns of mushroom evolution.</title>
        <authorList>
            <person name="Varga T."/>
            <person name="Krizsan K."/>
            <person name="Foldi C."/>
            <person name="Dima B."/>
            <person name="Sanchez-Garcia M."/>
            <person name="Sanchez-Ramirez S."/>
            <person name="Szollosi G.J."/>
            <person name="Szarkandi J.G."/>
            <person name="Papp V."/>
            <person name="Albert L."/>
            <person name="Andreopoulos W."/>
            <person name="Angelini C."/>
            <person name="Antonin V."/>
            <person name="Barry K.W."/>
            <person name="Bougher N.L."/>
            <person name="Buchanan P."/>
            <person name="Buyck B."/>
            <person name="Bense V."/>
            <person name="Catcheside P."/>
            <person name="Chovatia M."/>
            <person name="Cooper J."/>
            <person name="Damon W."/>
            <person name="Desjardin D."/>
            <person name="Finy P."/>
            <person name="Geml J."/>
            <person name="Haridas S."/>
            <person name="Hughes K."/>
            <person name="Justo A."/>
            <person name="Karasinski D."/>
            <person name="Kautmanova I."/>
            <person name="Kiss B."/>
            <person name="Kocsube S."/>
            <person name="Kotiranta H."/>
            <person name="LaButti K.M."/>
            <person name="Lechner B.E."/>
            <person name="Liimatainen K."/>
            <person name="Lipzen A."/>
            <person name="Lukacs Z."/>
            <person name="Mihaltcheva S."/>
            <person name="Morgado L.N."/>
            <person name="Niskanen T."/>
            <person name="Noordeloos M.E."/>
            <person name="Ohm R.A."/>
            <person name="Ortiz-Santana B."/>
            <person name="Ovrebo C."/>
            <person name="Racz N."/>
            <person name="Riley R."/>
            <person name="Savchenko A."/>
            <person name="Shiryaev A."/>
            <person name="Soop K."/>
            <person name="Spirin V."/>
            <person name="Szebenyi C."/>
            <person name="Tomsovsky M."/>
            <person name="Tulloss R.E."/>
            <person name="Uehling J."/>
            <person name="Grigoriev I.V."/>
            <person name="Vagvolgyi C."/>
            <person name="Papp T."/>
            <person name="Martin F.M."/>
            <person name="Miettinen O."/>
            <person name="Hibbett D.S."/>
            <person name="Nagy L.G."/>
        </authorList>
    </citation>
    <scope>NUCLEOTIDE SEQUENCE [LARGE SCALE GENOMIC DNA]</scope>
    <source>
        <strain evidence="1 2">CBS 962.96</strain>
    </source>
</reference>
<keyword evidence="2" id="KW-1185">Reference proteome</keyword>
<evidence type="ECO:0000313" key="2">
    <source>
        <dbReference type="Proteomes" id="UP000297245"/>
    </source>
</evidence>
<organism evidence="1 2">
    <name type="scientific">Dendrothele bispora (strain CBS 962.96)</name>
    <dbReference type="NCBI Taxonomy" id="1314807"/>
    <lineage>
        <taxon>Eukaryota</taxon>
        <taxon>Fungi</taxon>
        <taxon>Dikarya</taxon>
        <taxon>Basidiomycota</taxon>
        <taxon>Agaricomycotina</taxon>
        <taxon>Agaricomycetes</taxon>
        <taxon>Agaricomycetidae</taxon>
        <taxon>Agaricales</taxon>
        <taxon>Agaricales incertae sedis</taxon>
        <taxon>Dendrothele</taxon>
    </lineage>
</organism>
<dbReference type="OrthoDB" id="2885713at2759"/>
<dbReference type="EMBL" id="ML179285">
    <property type="protein sequence ID" value="THU92234.1"/>
    <property type="molecule type" value="Genomic_DNA"/>
</dbReference>
<accession>A0A4S8LS26</accession>
<protein>
    <submittedName>
        <fullName evidence="1">Uncharacterized protein</fullName>
    </submittedName>
</protein>
<name>A0A4S8LS26_DENBC</name>
<dbReference type="Proteomes" id="UP000297245">
    <property type="component" value="Unassembled WGS sequence"/>
</dbReference>